<dbReference type="PANTHER" id="PTHR12903">
    <property type="entry name" value="MITOCHONDRIAL RIBOSOMAL PROTEIN L24"/>
    <property type="match status" value="1"/>
</dbReference>
<gene>
    <name evidence="4" type="ORF">WHR41_06960</name>
</gene>
<proteinExistence type="inferred from homology"/>
<evidence type="ECO:0000256" key="1">
    <source>
        <dbReference type="ARBA" id="ARBA00010618"/>
    </source>
</evidence>
<dbReference type="InterPro" id="IPR041988">
    <property type="entry name" value="Ribosomal_uL24_KOW"/>
</dbReference>
<dbReference type="InterPro" id="IPR003256">
    <property type="entry name" value="Ribosomal_uL24"/>
</dbReference>
<dbReference type="GO" id="GO:0006412">
    <property type="term" value="P:translation"/>
    <property type="evidence" value="ECO:0007669"/>
    <property type="project" value="InterPro"/>
</dbReference>
<reference evidence="4 5" key="1">
    <citation type="journal article" date="2020" name="Microbiol. Resour. Announc.">
        <title>Draft Genome Sequence of a Cladosporium Species Isolated from the Mesophotic Ascidian Didemnum maculosum.</title>
        <authorList>
            <person name="Gioti A."/>
            <person name="Siaperas R."/>
            <person name="Nikolaivits E."/>
            <person name="Le Goff G."/>
            <person name="Ouazzani J."/>
            <person name="Kotoulas G."/>
            <person name="Topakas E."/>
        </authorList>
    </citation>
    <scope>NUCLEOTIDE SEQUENCE [LARGE SCALE GENOMIC DNA]</scope>
    <source>
        <strain evidence="4 5">TM138-S3</strain>
    </source>
</reference>
<protein>
    <recommendedName>
        <fullName evidence="6">KOW domain-containing protein</fullName>
    </recommendedName>
</protein>
<dbReference type="GeneID" id="96008403"/>
<evidence type="ECO:0000313" key="4">
    <source>
        <dbReference type="EMBL" id="KAL1584591.1"/>
    </source>
</evidence>
<keyword evidence="5" id="KW-1185">Reference proteome</keyword>
<dbReference type="CDD" id="cd06089">
    <property type="entry name" value="KOW_RPL26"/>
    <property type="match status" value="1"/>
</dbReference>
<accession>A0AB34KL88</accession>
<dbReference type="SUPFAM" id="SSF50104">
    <property type="entry name" value="Translation proteins SH3-like domain"/>
    <property type="match status" value="1"/>
</dbReference>
<dbReference type="Proteomes" id="UP000803884">
    <property type="component" value="Unassembled WGS sequence"/>
</dbReference>
<dbReference type="GO" id="GO:0005840">
    <property type="term" value="C:ribosome"/>
    <property type="evidence" value="ECO:0007669"/>
    <property type="project" value="UniProtKB-KW"/>
</dbReference>
<dbReference type="EMBL" id="JAAQHG020000025">
    <property type="protein sequence ID" value="KAL1584591.1"/>
    <property type="molecule type" value="Genomic_DNA"/>
</dbReference>
<keyword evidence="3" id="KW-0687">Ribonucleoprotein</keyword>
<evidence type="ECO:0008006" key="6">
    <source>
        <dbReference type="Google" id="ProtNLM"/>
    </source>
</evidence>
<organism evidence="4 5">
    <name type="scientific">Cladosporium halotolerans</name>
    <dbReference type="NCBI Taxonomy" id="1052096"/>
    <lineage>
        <taxon>Eukaryota</taxon>
        <taxon>Fungi</taxon>
        <taxon>Dikarya</taxon>
        <taxon>Ascomycota</taxon>
        <taxon>Pezizomycotina</taxon>
        <taxon>Dothideomycetes</taxon>
        <taxon>Dothideomycetidae</taxon>
        <taxon>Cladosporiales</taxon>
        <taxon>Cladosporiaceae</taxon>
        <taxon>Cladosporium</taxon>
    </lineage>
</organism>
<sequence>MQKVLQRSQTAKRQADRRLKKLIEHHEKGESWSRAQEAQRIRKFNHSLIKDARAVRQENWARGALAPRRDVGEMAERYGAVPIFNMALPERPETHKLKWHSIVEGDRVVVVKGRDKGKIGAVEEFSEERQAVKIKDINMGDVHVPDWAQQEGAEPQPVMSLSLHVPIEDVRLVYPLPDEQTGVVRDVVIDRLERVDEQWDDVKREWDQGERAIVGTNTIIPWPESFEPDEPDHEADTLRISVEEATFRPHLMSPPMPTSVIDELRNKFSRFRTRHDWEYVQKKEAEDARDEKRKGLISTVRTPLQELADMRAKQKAAEEKRLTDEQMAKIGEVIAKERAKAVQGLRQ</sequence>
<comment type="caution">
    <text evidence="4">The sequence shown here is derived from an EMBL/GenBank/DDBJ whole genome shotgun (WGS) entry which is preliminary data.</text>
</comment>
<dbReference type="Gene3D" id="2.30.30.30">
    <property type="match status" value="1"/>
</dbReference>
<keyword evidence="2" id="KW-0689">Ribosomal protein</keyword>
<dbReference type="AlphaFoldDB" id="A0AB34KL88"/>
<name>A0AB34KL88_9PEZI</name>
<dbReference type="InterPro" id="IPR008991">
    <property type="entry name" value="Translation_prot_SH3-like_sf"/>
</dbReference>
<dbReference type="InterPro" id="IPR014722">
    <property type="entry name" value="Rib_uL2_dom2"/>
</dbReference>
<dbReference type="GO" id="GO:0003723">
    <property type="term" value="F:RNA binding"/>
    <property type="evidence" value="ECO:0007669"/>
    <property type="project" value="InterPro"/>
</dbReference>
<dbReference type="Pfam" id="PF22682">
    <property type="entry name" value="Ribosomal_uL24m-like"/>
    <property type="match status" value="1"/>
</dbReference>
<evidence type="ECO:0000256" key="3">
    <source>
        <dbReference type="ARBA" id="ARBA00023274"/>
    </source>
</evidence>
<evidence type="ECO:0000313" key="5">
    <source>
        <dbReference type="Proteomes" id="UP000803884"/>
    </source>
</evidence>
<dbReference type="InterPro" id="IPR005825">
    <property type="entry name" value="Ribosomal_uL24_CS"/>
</dbReference>
<evidence type="ECO:0000256" key="2">
    <source>
        <dbReference type="ARBA" id="ARBA00022980"/>
    </source>
</evidence>
<dbReference type="GO" id="GO:0003735">
    <property type="term" value="F:structural constituent of ribosome"/>
    <property type="evidence" value="ECO:0007669"/>
    <property type="project" value="InterPro"/>
</dbReference>
<dbReference type="RefSeq" id="XP_069227697.1">
    <property type="nucleotide sequence ID" value="XM_069375565.1"/>
</dbReference>
<dbReference type="GO" id="GO:1990904">
    <property type="term" value="C:ribonucleoprotein complex"/>
    <property type="evidence" value="ECO:0007669"/>
    <property type="project" value="UniProtKB-KW"/>
</dbReference>
<comment type="similarity">
    <text evidence="1">Belongs to the universal ribosomal protein uL24 family.</text>
</comment>
<dbReference type="PROSITE" id="PS01108">
    <property type="entry name" value="RIBOSOMAL_L24"/>
    <property type="match status" value="1"/>
</dbReference>